<dbReference type="SUPFAM" id="SSF51412">
    <property type="entry name" value="Inosine monophosphate dehydrogenase (IMPDH)"/>
    <property type="match status" value="1"/>
</dbReference>
<sequence>MPRIEMDKKLDFGDVMLRPKRSTLKSRSDVILTREYDFKHSKGHYEGIPIIASNMDTVGTFAMAKELAKHTLFTTIHKHYTVEEWVDFADGVNREAAVLDHLAVSAGSSENDFTKLSAILEALPEVKYVCLDVANGYSEHFVNFIRRVREKFTLPTIFAGNVVTCEMVEELILSGADVVKVGIGPGSVCTTRKKAGVGYPQLSAVLECADAAHGLGGHVISDGGCTNPGDVAKAFGAGADFVMLGGMLAGHDQSGGEVIEKDGKTYKLFYGMSSDTAMKKHHGSVAEYRASEGKTIQIPYRGDVNGTVLDVLGGLRSACTYTGAAKLKELPKRTTFICVARQTNEVYTKFEV</sequence>
<dbReference type="AlphaFoldDB" id="A0A7E4V023"/>
<dbReference type="GO" id="GO:0006163">
    <property type="term" value="P:purine nucleotide metabolic process"/>
    <property type="evidence" value="ECO:0007669"/>
    <property type="project" value="UniProtKB-UniRule"/>
</dbReference>
<feature type="binding site" description="in other chain" evidence="8">
    <location>
        <position position="78"/>
    </location>
    <ligand>
        <name>NADP(+)</name>
        <dbReference type="ChEBI" id="CHEBI:58349"/>
        <note>ligand shared between two neighboring subunits</note>
    </ligand>
</feature>
<evidence type="ECO:0000313" key="14">
    <source>
        <dbReference type="WBParaSite" id="Pan_g14901.t1"/>
    </source>
</evidence>
<dbReference type="PROSITE" id="PS00487">
    <property type="entry name" value="IMP_DH_GMP_RED"/>
    <property type="match status" value="1"/>
</dbReference>
<dbReference type="PANTHER" id="PTHR43170:SF5">
    <property type="entry name" value="GMP REDUCTASE"/>
    <property type="match status" value="1"/>
</dbReference>
<dbReference type="Proteomes" id="UP000492821">
    <property type="component" value="Unassembled WGS sequence"/>
</dbReference>
<feature type="binding site" evidence="8">
    <location>
        <begin position="317"/>
        <end position="320"/>
    </location>
    <ligand>
        <name>NADP(+)</name>
        <dbReference type="ChEBI" id="CHEBI:58349"/>
        <note>ligand shared between two neighboring subunits</note>
    </ligand>
</feature>
<dbReference type="GO" id="GO:0046872">
    <property type="term" value="F:metal ion binding"/>
    <property type="evidence" value="ECO:0007669"/>
    <property type="project" value="UniProtKB-KW"/>
</dbReference>
<evidence type="ECO:0000259" key="12">
    <source>
        <dbReference type="Pfam" id="PF00478"/>
    </source>
</evidence>
<dbReference type="InterPro" id="IPR005993">
    <property type="entry name" value="GMPR"/>
</dbReference>
<feature type="binding site" evidence="8">
    <location>
        <position position="192"/>
    </location>
    <ligand>
        <name>K(+)</name>
        <dbReference type="ChEBI" id="CHEBI:29103"/>
    </ligand>
</feature>
<dbReference type="GO" id="GO:0003920">
    <property type="term" value="F:GMP reductase activity"/>
    <property type="evidence" value="ECO:0007669"/>
    <property type="project" value="UniProtKB-UniRule"/>
</dbReference>
<feature type="binding site" evidence="8 10">
    <location>
        <position position="186"/>
    </location>
    <ligand>
        <name>K(+)</name>
        <dbReference type="ChEBI" id="CHEBI:29103"/>
    </ligand>
</feature>
<dbReference type="SMART" id="SM01240">
    <property type="entry name" value="IMPDH"/>
    <property type="match status" value="1"/>
</dbReference>
<proteinExistence type="inferred from homology"/>
<dbReference type="GO" id="GO:0006144">
    <property type="term" value="P:purine nucleobase metabolic process"/>
    <property type="evidence" value="ECO:0007669"/>
    <property type="project" value="UniProtKB-KW"/>
</dbReference>
<evidence type="ECO:0000256" key="8">
    <source>
        <dbReference type="HAMAP-Rule" id="MF_03195"/>
    </source>
</evidence>
<reference evidence="13" key="1">
    <citation type="journal article" date="2013" name="Genetics">
        <title>The draft genome and transcriptome of Panagrellus redivivus are shaped by the harsh demands of a free-living lifestyle.</title>
        <authorList>
            <person name="Srinivasan J."/>
            <person name="Dillman A.R."/>
            <person name="Macchietto M.G."/>
            <person name="Heikkinen L."/>
            <person name="Lakso M."/>
            <person name="Fracchia K.M."/>
            <person name="Antoshechkin I."/>
            <person name="Mortazavi A."/>
            <person name="Wong G."/>
            <person name="Sternberg P.W."/>
        </authorList>
    </citation>
    <scope>NUCLEOTIDE SEQUENCE [LARGE SCALE GENOMIC DNA]</scope>
    <source>
        <strain evidence="13">MT8872</strain>
    </source>
</reference>
<evidence type="ECO:0000256" key="9">
    <source>
        <dbReference type="PIRSR" id="PIRSR000235-1"/>
    </source>
</evidence>
<dbReference type="InterPro" id="IPR013785">
    <property type="entry name" value="Aldolase_TIM"/>
</dbReference>
<dbReference type="Gene3D" id="3.20.20.70">
    <property type="entry name" value="Aldolase class I"/>
    <property type="match status" value="1"/>
</dbReference>
<protein>
    <recommendedName>
        <fullName evidence="8">GMP reductase</fullName>
        <shortName evidence="8">GMPR</shortName>
        <ecNumber evidence="8">1.7.1.7</ecNumber>
    </recommendedName>
    <alternativeName>
        <fullName evidence="8">Guanosine 5'-monophosphate oxidoreductase</fullName>
        <shortName evidence="8">Guanosine monophosphate reductase</shortName>
    </alternativeName>
</protein>
<comment type="catalytic activity">
    <reaction evidence="7 8 11">
        <text>IMP + NH4(+) + NADP(+) = GMP + NADPH + 2 H(+)</text>
        <dbReference type="Rhea" id="RHEA:17185"/>
        <dbReference type="ChEBI" id="CHEBI:15378"/>
        <dbReference type="ChEBI" id="CHEBI:28938"/>
        <dbReference type="ChEBI" id="CHEBI:57783"/>
        <dbReference type="ChEBI" id="CHEBI:58053"/>
        <dbReference type="ChEBI" id="CHEBI:58115"/>
        <dbReference type="ChEBI" id="CHEBI:58349"/>
        <dbReference type="EC" id="1.7.1.7"/>
    </reaction>
</comment>
<feature type="binding site" description="in other chain" evidence="8">
    <location>
        <position position="272"/>
    </location>
    <ligand>
        <name>NADP(+)</name>
        <dbReference type="ChEBI" id="CHEBI:58349"/>
        <note>ligand shared between two neighboring subunits</note>
    </ligand>
</feature>
<keyword evidence="1 8" id="KW-0659">Purine metabolism</keyword>
<dbReference type="EC" id="1.7.1.7" evidence="8"/>
<comment type="function">
    <text evidence="6 8 11">Catalyzes the irreversible NADPH-dependent deamination of GMP to IMP. It functions in the conversion of nucleobase, nucleoside and nucleotide derivatives of G to A nucleotides, and in maintaining the intracellular balance of A and G nucleotides.</text>
</comment>
<dbReference type="InterPro" id="IPR015875">
    <property type="entry name" value="IMP_DH/GMP_Rdtase_CS"/>
</dbReference>
<dbReference type="FunFam" id="3.20.20.70:FF:000012">
    <property type="entry name" value="GMP reductase"/>
    <property type="match status" value="1"/>
</dbReference>
<evidence type="ECO:0000256" key="1">
    <source>
        <dbReference type="ARBA" id="ARBA00022631"/>
    </source>
</evidence>
<feature type="binding site" evidence="8">
    <location>
        <begin position="222"/>
        <end position="224"/>
    </location>
    <ligand>
        <name>GMP</name>
        <dbReference type="ChEBI" id="CHEBI:58115"/>
    </ligand>
</feature>
<feature type="binding site" description="in other chain" evidence="8">
    <location>
        <begin position="288"/>
        <end position="289"/>
    </location>
    <ligand>
        <name>NADP(+)</name>
        <dbReference type="ChEBI" id="CHEBI:58349"/>
        <note>ligand shared between two neighboring subunits</note>
    </ligand>
</feature>
<feature type="binding site" description="in other chain" evidence="8">
    <location>
        <begin position="183"/>
        <end position="184"/>
    </location>
    <ligand>
        <name>NADP(+)</name>
        <dbReference type="ChEBI" id="CHEBI:58349"/>
        <note>ligand shared between two neighboring subunits</note>
    </ligand>
</feature>
<evidence type="ECO:0000256" key="6">
    <source>
        <dbReference type="ARBA" id="ARBA00037691"/>
    </source>
</evidence>
<dbReference type="CDD" id="cd00381">
    <property type="entry name" value="IMPDH"/>
    <property type="match status" value="1"/>
</dbReference>
<accession>A0A7E4V023</accession>
<feature type="binding site" evidence="8">
    <location>
        <begin position="245"/>
        <end position="246"/>
    </location>
    <ligand>
        <name>GMP</name>
        <dbReference type="ChEBI" id="CHEBI:58115"/>
    </ligand>
</feature>
<feature type="binding site" evidence="8 10">
    <location>
        <position position="184"/>
    </location>
    <ligand>
        <name>K(+)</name>
        <dbReference type="ChEBI" id="CHEBI:29103"/>
    </ligand>
</feature>
<comment type="subunit">
    <text evidence="8">Homotetramer.</text>
</comment>
<evidence type="ECO:0000256" key="5">
    <source>
        <dbReference type="ARBA" id="ARBA00023002"/>
    </source>
</evidence>
<feature type="domain" description="IMP dehydrogenase/GMP reductase" evidence="12">
    <location>
        <begin position="10"/>
        <end position="341"/>
    </location>
</feature>
<comment type="similarity">
    <text evidence="8">Belongs to the IMPDH/GMPR family. GuaC type 1 subfamily.</text>
</comment>
<keyword evidence="4 8" id="KW-0630">Potassium</keyword>
<feature type="binding site" evidence="8">
    <location>
        <begin position="271"/>
        <end position="273"/>
    </location>
    <ligand>
        <name>GMP</name>
        <dbReference type="ChEBI" id="CHEBI:58115"/>
    </ligand>
</feature>
<feature type="active site" description="Proton donor/acceptor" evidence="8">
    <location>
        <position position="191"/>
    </location>
</feature>
<dbReference type="WBParaSite" id="Pan_g14901.t1">
    <property type="protein sequence ID" value="Pan_g14901.t1"/>
    <property type="gene ID" value="Pan_g14901"/>
</dbReference>
<evidence type="ECO:0000256" key="10">
    <source>
        <dbReference type="PIRSR" id="PIRSR000235-3"/>
    </source>
</evidence>
<name>A0A7E4V023_PANRE</name>
<dbReference type="GO" id="GO:1902560">
    <property type="term" value="C:GMP reductase complex"/>
    <property type="evidence" value="ECO:0007669"/>
    <property type="project" value="InterPro"/>
</dbReference>
<keyword evidence="13" id="KW-1185">Reference proteome</keyword>
<dbReference type="PIRSF" id="PIRSF000235">
    <property type="entry name" value="GMP_reductase"/>
    <property type="match status" value="1"/>
</dbReference>
<evidence type="ECO:0000256" key="11">
    <source>
        <dbReference type="RuleBase" id="RU003929"/>
    </source>
</evidence>
<dbReference type="InterPro" id="IPR050139">
    <property type="entry name" value="GMP_reductase"/>
</dbReference>
<dbReference type="PANTHER" id="PTHR43170">
    <property type="entry name" value="GMP REDUCTASE"/>
    <property type="match status" value="1"/>
</dbReference>
<keyword evidence="5 8" id="KW-0560">Oxidoreductase</keyword>
<feature type="binding site" evidence="8">
    <location>
        <begin position="26"/>
        <end position="27"/>
    </location>
    <ligand>
        <name>NADP(+)</name>
        <dbReference type="ChEBI" id="CHEBI:58349"/>
        <note>ligand shared between two neighboring subunits</note>
    </ligand>
</feature>
<dbReference type="NCBIfam" id="TIGR01305">
    <property type="entry name" value="GMP_reduct_1"/>
    <property type="match status" value="1"/>
</dbReference>
<feature type="binding site" description="in other chain" evidence="8">
    <location>
        <begin position="132"/>
        <end position="134"/>
    </location>
    <ligand>
        <name>NADP(+)</name>
        <dbReference type="ChEBI" id="CHEBI:58349"/>
        <note>ligand shared between two neighboring subunits</note>
    </ligand>
</feature>
<organism evidence="13 14">
    <name type="scientific">Panagrellus redivivus</name>
    <name type="common">Microworm</name>
    <dbReference type="NCBI Taxonomy" id="6233"/>
    <lineage>
        <taxon>Eukaryota</taxon>
        <taxon>Metazoa</taxon>
        <taxon>Ecdysozoa</taxon>
        <taxon>Nematoda</taxon>
        <taxon>Chromadorea</taxon>
        <taxon>Rhabditida</taxon>
        <taxon>Tylenchina</taxon>
        <taxon>Panagrolaimomorpha</taxon>
        <taxon>Panagrolaimoidea</taxon>
        <taxon>Panagrolaimidae</taxon>
        <taxon>Panagrellus</taxon>
    </lineage>
</organism>
<evidence type="ECO:0000313" key="13">
    <source>
        <dbReference type="Proteomes" id="UP000492821"/>
    </source>
</evidence>
<evidence type="ECO:0000256" key="7">
    <source>
        <dbReference type="ARBA" id="ARBA00048616"/>
    </source>
</evidence>
<dbReference type="InterPro" id="IPR001093">
    <property type="entry name" value="IMP_DH_GMPRt"/>
</dbReference>
<dbReference type="NCBIfam" id="NF003470">
    <property type="entry name" value="PRK05096.1"/>
    <property type="match status" value="1"/>
</dbReference>
<reference evidence="14" key="2">
    <citation type="submission" date="2020-10" db="UniProtKB">
        <authorList>
            <consortium name="WormBaseParasite"/>
        </authorList>
    </citation>
    <scope>IDENTIFICATION</scope>
</reference>
<feature type="binding site" evidence="8">
    <location>
        <position position="189"/>
    </location>
    <ligand>
        <name>K(+)</name>
        <dbReference type="ChEBI" id="CHEBI:29103"/>
    </ligand>
</feature>
<evidence type="ECO:0000256" key="3">
    <source>
        <dbReference type="ARBA" id="ARBA00022857"/>
    </source>
</evidence>
<evidence type="ECO:0000256" key="4">
    <source>
        <dbReference type="ARBA" id="ARBA00022958"/>
    </source>
</evidence>
<dbReference type="HAMAP" id="MF_00596">
    <property type="entry name" value="GMP_reduct_type1"/>
    <property type="match status" value="1"/>
</dbReference>
<keyword evidence="3 8" id="KW-0521">NADP</keyword>
<feature type="active site" description="Thioimidate intermediate" evidence="8 9">
    <location>
        <position position="189"/>
    </location>
</feature>
<dbReference type="Pfam" id="PF00478">
    <property type="entry name" value="IMPDH"/>
    <property type="match status" value="1"/>
</dbReference>
<feature type="binding site" evidence="8">
    <location>
        <begin position="289"/>
        <end position="293"/>
    </location>
    <ligand>
        <name>GMP</name>
        <dbReference type="ChEBI" id="CHEBI:58115"/>
    </ligand>
</feature>
<evidence type="ECO:0000256" key="2">
    <source>
        <dbReference type="ARBA" id="ARBA00022723"/>
    </source>
</evidence>
<keyword evidence="2 8" id="KW-0479">Metal-binding</keyword>